<accession>A0A3L6KWY8</accession>
<protein>
    <submittedName>
        <fullName evidence="1">Uncharacterized protein</fullName>
    </submittedName>
</protein>
<keyword evidence="2" id="KW-0002">3D-structure</keyword>
<dbReference type="EMBL" id="QSBY01000010">
    <property type="protein sequence ID" value="RHW68849.1"/>
    <property type="molecule type" value="Genomic_DNA"/>
</dbReference>
<name>A0A3L6KWY8_9TRYP</name>
<proteinExistence type="evidence at protein level"/>
<evidence type="ECO:0000313" key="1">
    <source>
        <dbReference type="EMBL" id="RHW68849.1"/>
    </source>
</evidence>
<organism evidence="1">
    <name type="scientific">Trypanosoma brucei equiperdum</name>
    <dbReference type="NCBI Taxonomy" id="630700"/>
    <lineage>
        <taxon>Eukaryota</taxon>
        <taxon>Discoba</taxon>
        <taxon>Euglenozoa</taxon>
        <taxon>Kinetoplastea</taxon>
        <taxon>Metakinetoplastina</taxon>
        <taxon>Trypanosomatida</taxon>
        <taxon>Trypanosomatidae</taxon>
        <taxon>Trypanosoma</taxon>
    </lineage>
</organism>
<sequence>MRRKTTLNIGQVICFSSWNDGSEGYEWKSRALSEKRSLALEFLGNVNKRVSIHDAIRLKADINKKAISNVSCPSFFSGIEGADEDEDQSDMSLCSLLGVLEGEIETDCITHLSPSDASLLKEEFLCDYDPSDTKRMAKWVNLRSETSDYQSYGAIPEGERSLWSAWYLRNIKAGKKPI</sequence>
<dbReference type="Proteomes" id="UP000266743">
    <property type="component" value="Chromosome 10"/>
</dbReference>
<gene>
    <name evidence="1" type="ORF">DPX39_100090900</name>
</gene>
<dbReference type="EMDB" id="EMD-13660"/>
<reference evidence="1" key="1">
    <citation type="submission" date="2018-09" db="EMBL/GenBank/DDBJ databases">
        <title>whole genome sequence of T. equiperdum IVM-t1 strain.</title>
        <authorList>
            <person name="Suganuma K."/>
        </authorList>
    </citation>
    <scope>NUCLEOTIDE SEQUENCE [LARGE SCALE GENOMIC DNA]</scope>
    <source>
        <strain evidence="1">IVM-t1</strain>
    </source>
</reference>
<comment type="caution">
    <text evidence="1">The sequence shown here is derived from an EMBL/GenBank/DDBJ whole genome shotgun (WGS) entry which is preliminary data.</text>
</comment>
<dbReference type="AlphaFoldDB" id="A0A3L6KWY8"/>
<reference evidence="2" key="2">
    <citation type="journal article" date="2022" name="Proc. Natl. Acad. Sci. U.S.A.">
        <title>Mitoribosomal small subunit maturation involves formation of initiation-like complexes.</title>
        <authorList>
            <person name="Lenarcic T."/>
            <person name="Niemann M."/>
            <person name="Ramrath D.J.F."/>
            <person name="Calderaro S."/>
            <person name="Flugel T."/>
            <person name="Saurer M."/>
            <person name="Leibundgut M."/>
            <person name="Boehringer D."/>
            <person name="Prange C."/>
            <person name="Horn E.K."/>
            <person name="Schneider A."/>
            <person name="Ban N."/>
        </authorList>
    </citation>
    <scope>STRUCTURE BY ELECTRON MICROSCOPY (3.60 ANGSTROMS)</scope>
</reference>
<evidence type="ECO:0007829" key="2">
    <source>
        <dbReference type="PDB" id="7PUA"/>
    </source>
</evidence>
<dbReference type="PDB" id="7PUA">
    <property type="method" value="EM"/>
    <property type="resolution" value="3.60 A"/>
    <property type="chains" value="FZ=1-178"/>
</dbReference>